<dbReference type="EMBL" id="AONQ01000010">
    <property type="protein sequence ID" value="EME71012.1"/>
    <property type="molecule type" value="Genomic_DNA"/>
</dbReference>
<evidence type="ECO:0000313" key="1">
    <source>
        <dbReference type="EMBL" id="EME71012.1"/>
    </source>
</evidence>
<comment type="caution">
    <text evidence="1">The sequence shown here is derived from an EMBL/GenBank/DDBJ whole genome shotgun (WGS) entry which is preliminary data.</text>
</comment>
<reference evidence="1 2" key="1">
    <citation type="journal article" date="2014" name="Genome Announc.">
        <title>Draft Genome Sequence of Magnetospirillum sp. Strain SO-1, a Freshwater Magnetotactic Bacterium Isolated from the Ol'khovka River, Russia.</title>
        <authorList>
            <person name="Grouzdev D.S."/>
            <person name="Dziuba M.V."/>
            <person name="Sukhacheva M.S."/>
            <person name="Mardanov A.V."/>
            <person name="Beletskiy A.V."/>
            <person name="Kuznetsov B.B."/>
            <person name="Skryabin K.G."/>
        </authorList>
    </citation>
    <scope>NUCLEOTIDE SEQUENCE [LARGE SCALE GENOMIC DNA]</scope>
    <source>
        <strain evidence="1 2">SO-1</strain>
    </source>
</reference>
<organism evidence="1 2">
    <name type="scientific">Paramagnetospirillum caucaseum</name>
    <dbReference type="NCBI Taxonomy" id="1244869"/>
    <lineage>
        <taxon>Bacteria</taxon>
        <taxon>Pseudomonadati</taxon>
        <taxon>Pseudomonadota</taxon>
        <taxon>Alphaproteobacteria</taxon>
        <taxon>Rhodospirillales</taxon>
        <taxon>Magnetospirillaceae</taxon>
        <taxon>Paramagnetospirillum</taxon>
    </lineage>
</organism>
<sequence>MALDFGQNHQGLIESRHITGPRRTFDMVSSDVQRGSPMGFDQFIGCARHHERIDGHVVRLFFMGGEE</sequence>
<dbReference type="Proteomes" id="UP000011744">
    <property type="component" value="Unassembled WGS sequence"/>
</dbReference>
<gene>
    <name evidence="1" type="ORF">H261_05484</name>
</gene>
<dbReference type="AlphaFoldDB" id="M2ZUG0"/>
<evidence type="ECO:0000313" key="2">
    <source>
        <dbReference type="Proteomes" id="UP000011744"/>
    </source>
</evidence>
<accession>M2ZUG0</accession>
<proteinExistence type="predicted"/>
<protein>
    <submittedName>
        <fullName evidence="1">Uncharacterized protein</fullName>
    </submittedName>
</protein>
<keyword evidence="2" id="KW-1185">Reference proteome</keyword>
<name>M2ZUG0_9PROT</name>
<dbReference type="RefSeq" id="WP_008615196.1">
    <property type="nucleotide sequence ID" value="NZ_AONQ01000010.1"/>
</dbReference>
<dbReference type="STRING" id="1244869.H261_05484"/>